<dbReference type="InterPro" id="IPR001129">
    <property type="entry name" value="Membr-assoc_MAPEG"/>
</dbReference>
<comment type="subcellular location">
    <subcellularLocation>
        <location evidence="1">Membrane</location>
    </subcellularLocation>
</comment>
<evidence type="ECO:0000256" key="5">
    <source>
        <dbReference type="SAM" id="Phobius"/>
    </source>
</evidence>
<dbReference type="EMBL" id="JAGIZB010000004">
    <property type="protein sequence ID" value="MBP0444231.1"/>
    <property type="molecule type" value="Genomic_DNA"/>
</dbReference>
<evidence type="ECO:0000256" key="3">
    <source>
        <dbReference type="ARBA" id="ARBA00022989"/>
    </source>
</evidence>
<dbReference type="SUPFAM" id="SSF161084">
    <property type="entry name" value="MAPEG domain-like"/>
    <property type="match status" value="1"/>
</dbReference>
<feature type="transmembrane region" description="Helical" evidence="5">
    <location>
        <begin position="113"/>
        <end position="131"/>
    </location>
</feature>
<dbReference type="Proteomes" id="UP000681594">
    <property type="component" value="Unassembled WGS sequence"/>
</dbReference>
<evidence type="ECO:0000256" key="1">
    <source>
        <dbReference type="ARBA" id="ARBA00004370"/>
    </source>
</evidence>
<dbReference type="PANTHER" id="PTHR35371">
    <property type="entry name" value="INNER MEMBRANE PROTEIN"/>
    <property type="match status" value="1"/>
</dbReference>
<evidence type="ECO:0000256" key="4">
    <source>
        <dbReference type="ARBA" id="ARBA00023136"/>
    </source>
</evidence>
<sequence length="132" mass="13995">MTPELRWLVWSVLLGLVHIVAAAVASTRQSPGGLAWAAGPRDQPQPAPSGVAGRLTRARNNFLETFPLFAAAVLAAHLAGATGPLTAWGTLVYFWARVVYLPIYAAGLPWIRSLVWGASIIGLVMVLLALIA</sequence>
<gene>
    <name evidence="6" type="ORF">J8J14_05515</name>
</gene>
<evidence type="ECO:0000313" key="7">
    <source>
        <dbReference type="Proteomes" id="UP000681594"/>
    </source>
</evidence>
<keyword evidence="3 5" id="KW-1133">Transmembrane helix</keyword>
<organism evidence="6 7">
    <name type="scientific">Pararoseomonas baculiformis</name>
    <dbReference type="NCBI Taxonomy" id="2820812"/>
    <lineage>
        <taxon>Bacteria</taxon>
        <taxon>Pseudomonadati</taxon>
        <taxon>Pseudomonadota</taxon>
        <taxon>Alphaproteobacteria</taxon>
        <taxon>Acetobacterales</taxon>
        <taxon>Acetobacteraceae</taxon>
        <taxon>Pararoseomonas</taxon>
    </lineage>
</organism>
<keyword evidence="2 5" id="KW-0812">Transmembrane</keyword>
<dbReference type="RefSeq" id="WP_209378461.1">
    <property type="nucleotide sequence ID" value="NZ_JAGIZB010000004.1"/>
</dbReference>
<proteinExistence type="predicted"/>
<comment type="caution">
    <text evidence="6">The sequence shown here is derived from an EMBL/GenBank/DDBJ whole genome shotgun (WGS) entry which is preliminary data.</text>
</comment>
<dbReference type="Pfam" id="PF01124">
    <property type="entry name" value="MAPEG"/>
    <property type="match status" value="1"/>
</dbReference>
<name>A0ABS4AB43_9PROT</name>
<evidence type="ECO:0000313" key="6">
    <source>
        <dbReference type="EMBL" id="MBP0444231.1"/>
    </source>
</evidence>
<dbReference type="PANTHER" id="PTHR35371:SF1">
    <property type="entry name" value="BLR7753 PROTEIN"/>
    <property type="match status" value="1"/>
</dbReference>
<dbReference type="Gene3D" id="1.20.120.550">
    <property type="entry name" value="Membrane associated eicosanoid/glutathione metabolism-like domain"/>
    <property type="match status" value="1"/>
</dbReference>
<keyword evidence="7" id="KW-1185">Reference proteome</keyword>
<evidence type="ECO:0000256" key="2">
    <source>
        <dbReference type="ARBA" id="ARBA00022692"/>
    </source>
</evidence>
<keyword evidence="4 5" id="KW-0472">Membrane</keyword>
<protein>
    <submittedName>
        <fullName evidence="6">MAPEG family protein</fullName>
    </submittedName>
</protein>
<accession>A0ABS4AB43</accession>
<reference evidence="6 7" key="1">
    <citation type="submission" date="2021-03" db="EMBL/GenBank/DDBJ databases">
        <authorList>
            <person name="So Y."/>
        </authorList>
    </citation>
    <scope>NUCLEOTIDE SEQUENCE [LARGE SCALE GENOMIC DNA]</scope>
    <source>
        <strain evidence="6 7">SSH11</strain>
    </source>
</reference>
<dbReference type="InterPro" id="IPR023352">
    <property type="entry name" value="MAPEG-like_dom_sf"/>
</dbReference>